<evidence type="ECO:0000256" key="1">
    <source>
        <dbReference type="SAM" id="MobiDB-lite"/>
    </source>
</evidence>
<comment type="caution">
    <text evidence="3">The sequence shown here is derived from an EMBL/GenBank/DDBJ whole genome shotgun (WGS) entry which is preliminary data.</text>
</comment>
<sequence>MRTRKIAKGFTLIEVTLAIVIGIIMIAGATLIYNQAKVSAGNSRAQAKVASLQSLIEQYMARADGLAPDITALRALWQRTRPDDFNKSPWGGVCNPCGTDQNQSNVPALGILDGSVLTPDSNEMTTTGGLGAEKKARGPNDGQASFTGAPTGVMLYYRWPNAGNYGLWDESKRAPVWGKTYAVASTNQVGERWFFVRTNTGGAGESNPNFLNIGGVIRE</sequence>
<dbReference type="SUPFAM" id="SSF54523">
    <property type="entry name" value="Pili subunits"/>
    <property type="match status" value="1"/>
</dbReference>
<gene>
    <name evidence="3" type="ORF">FJZ00_07580</name>
</gene>
<feature type="transmembrane region" description="Helical" evidence="2">
    <location>
        <begin position="12"/>
        <end position="33"/>
    </location>
</feature>
<keyword evidence="2" id="KW-1133">Transmembrane helix</keyword>
<feature type="region of interest" description="Disordered" evidence="1">
    <location>
        <begin position="122"/>
        <end position="143"/>
    </location>
</feature>
<protein>
    <submittedName>
        <fullName evidence="3">Type II secretion system protein</fullName>
    </submittedName>
</protein>
<dbReference type="InterPro" id="IPR012902">
    <property type="entry name" value="N_methyl_site"/>
</dbReference>
<organism evidence="3 4">
    <name type="scientific">Candidatus Tanganyikabacteria bacterium</name>
    <dbReference type="NCBI Taxonomy" id="2961651"/>
    <lineage>
        <taxon>Bacteria</taxon>
        <taxon>Bacillati</taxon>
        <taxon>Candidatus Sericytochromatia</taxon>
        <taxon>Candidatus Tanganyikabacteria</taxon>
    </lineage>
</organism>
<name>A0A938BJ56_9BACT</name>
<evidence type="ECO:0000313" key="4">
    <source>
        <dbReference type="Proteomes" id="UP000703893"/>
    </source>
</evidence>
<accession>A0A938BJ56</accession>
<dbReference type="AlphaFoldDB" id="A0A938BJ56"/>
<reference evidence="3 4" key="1">
    <citation type="submission" date="2019-03" db="EMBL/GenBank/DDBJ databases">
        <title>Lake Tanganyika Metagenome-Assembled Genomes (MAGs).</title>
        <authorList>
            <person name="Tran P."/>
        </authorList>
    </citation>
    <scope>NUCLEOTIDE SEQUENCE [LARGE SCALE GENOMIC DNA]</scope>
    <source>
        <strain evidence="3">K_DeepCast_65m_m2_236</strain>
    </source>
</reference>
<keyword evidence="2" id="KW-0472">Membrane</keyword>
<dbReference type="Gene3D" id="3.30.700.10">
    <property type="entry name" value="Glycoprotein, Type 4 Pilin"/>
    <property type="match status" value="1"/>
</dbReference>
<proteinExistence type="predicted"/>
<dbReference type="Proteomes" id="UP000703893">
    <property type="component" value="Unassembled WGS sequence"/>
</dbReference>
<evidence type="ECO:0000256" key="2">
    <source>
        <dbReference type="SAM" id="Phobius"/>
    </source>
</evidence>
<dbReference type="PROSITE" id="PS00409">
    <property type="entry name" value="PROKAR_NTER_METHYL"/>
    <property type="match status" value="1"/>
</dbReference>
<keyword evidence="2" id="KW-0812">Transmembrane</keyword>
<dbReference type="EMBL" id="VGJX01000405">
    <property type="protein sequence ID" value="MBM3274997.1"/>
    <property type="molecule type" value="Genomic_DNA"/>
</dbReference>
<evidence type="ECO:0000313" key="3">
    <source>
        <dbReference type="EMBL" id="MBM3274997.1"/>
    </source>
</evidence>
<dbReference type="InterPro" id="IPR045584">
    <property type="entry name" value="Pilin-like"/>
</dbReference>
<dbReference type="Pfam" id="PF07963">
    <property type="entry name" value="N_methyl"/>
    <property type="match status" value="1"/>
</dbReference>